<keyword evidence="2" id="KW-1185">Reference proteome</keyword>
<dbReference type="Proteomes" id="UP000054485">
    <property type="component" value="Unassembled WGS sequence"/>
</dbReference>
<organism evidence="1 2">
    <name type="scientific">Suillus luteus UH-Slu-Lm8-n1</name>
    <dbReference type="NCBI Taxonomy" id="930992"/>
    <lineage>
        <taxon>Eukaryota</taxon>
        <taxon>Fungi</taxon>
        <taxon>Dikarya</taxon>
        <taxon>Basidiomycota</taxon>
        <taxon>Agaricomycotina</taxon>
        <taxon>Agaricomycetes</taxon>
        <taxon>Agaricomycetidae</taxon>
        <taxon>Boletales</taxon>
        <taxon>Suillineae</taxon>
        <taxon>Suillaceae</taxon>
        <taxon>Suillus</taxon>
    </lineage>
</organism>
<dbReference type="HOGENOM" id="CLU_1526160_0_0_1"/>
<dbReference type="InParanoid" id="A0A0D0ASB6"/>
<reference evidence="2" key="2">
    <citation type="submission" date="2015-01" db="EMBL/GenBank/DDBJ databases">
        <title>Evolutionary Origins and Diversification of the Mycorrhizal Mutualists.</title>
        <authorList>
            <consortium name="DOE Joint Genome Institute"/>
            <consortium name="Mycorrhizal Genomics Consortium"/>
            <person name="Kohler A."/>
            <person name="Kuo A."/>
            <person name="Nagy L.G."/>
            <person name="Floudas D."/>
            <person name="Copeland A."/>
            <person name="Barry K.W."/>
            <person name="Cichocki N."/>
            <person name="Veneault-Fourrey C."/>
            <person name="LaButti K."/>
            <person name="Lindquist E.A."/>
            <person name="Lipzen A."/>
            <person name="Lundell T."/>
            <person name="Morin E."/>
            <person name="Murat C."/>
            <person name="Riley R."/>
            <person name="Ohm R."/>
            <person name="Sun H."/>
            <person name="Tunlid A."/>
            <person name="Henrissat B."/>
            <person name="Grigoriev I.V."/>
            <person name="Hibbett D.S."/>
            <person name="Martin F."/>
        </authorList>
    </citation>
    <scope>NUCLEOTIDE SEQUENCE [LARGE SCALE GENOMIC DNA]</scope>
    <source>
        <strain evidence="2">UH-Slu-Lm8-n1</strain>
    </source>
</reference>
<name>A0A0D0ASB6_9AGAM</name>
<gene>
    <name evidence="1" type="ORF">CY34DRAFT_616584</name>
</gene>
<evidence type="ECO:0000313" key="1">
    <source>
        <dbReference type="EMBL" id="KIK44586.1"/>
    </source>
</evidence>
<sequence>MARRSPDDGYRTQLTIASKMIVSCCCHVVVPQNFTIQSLPALARIAPSTEKSNDRTAVDWWAVMIRKAKDSSGWAVVSPIWAANWVSVNPTSESIRLMRRTPVSPSQGMIRIQWHHSWAINLPSRDTAKPNTSLGCPTRRFNTFFVVNSHRQTVLSLELVTIRRVSGRTATAEMDS</sequence>
<evidence type="ECO:0000313" key="2">
    <source>
        <dbReference type="Proteomes" id="UP000054485"/>
    </source>
</evidence>
<protein>
    <submittedName>
        <fullName evidence="1">Uncharacterized protein</fullName>
    </submittedName>
</protein>
<reference evidence="1 2" key="1">
    <citation type="submission" date="2014-04" db="EMBL/GenBank/DDBJ databases">
        <authorList>
            <consortium name="DOE Joint Genome Institute"/>
            <person name="Kuo A."/>
            <person name="Ruytinx J."/>
            <person name="Rineau F."/>
            <person name="Colpaert J."/>
            <person name="Kohler A."/>
            <person name="Nagy L.G."/>
            <person name="Floudas D."/>
            <person name="Copeland A."/>
            <person name="Barry K.W."/>
            <person name="Cichocki N."/>
            <person name="Veneault-Fourrey C."/>
            <person name="LaButti K."/>
            <person name="Lindquist E.A."/>
            <person name="Lipzen A."/>
            <person name="Lundell T."/>
            <person name="Morin E."/>
            <person name="Murat C."/>
            <person name="Sun H."/>
            <person name="Tunlid A."/>
            <person name="Henrissat B."/>
            <person name="Grigoriev I.V."/>
            <person name="Hibbett D.S."/>
            <person name="Martin F."/>
            <person name="Nordberg H.P."/>
            <person name="Cantor M.N."/>
            <person name="Hua S.X."/>
        </authorList>
    </citation>
    <scope>NUCLEOTIDE SEQUENCE [LARGE SCALE GENOMIC DNA]</scope>
    <source>
        <strain evidence="1 2">UH-Slu-Lm8-n1</strain>
    </source>
</reference>
<dbReference type="EMBL" id="KN835188">
    <property type="protein sequence ID" value="KIK44586.1"/>
    <property type="molecule type" value="Genomic_DNA"/>
</dbReference>
<dbReference type="AlphaFoldDB" id="A0A0D0ASB6"/>
<proteinExistence type="predicted"/>
<accession>A0A0D0ASB6</accession>